<dbReference type="InterPro" id="IPR042097">
    <property type="entry name" value="Aminopeptidase_N-like_N_sf"/>
</dbReference>
<comment type="cofactor">
    <cofactor evidence="2">
        <name>Zn(2+)</name>
        <dbReference type="ChEBI" id="CHEBI:29105"/>
    </cofactor>
</comment>
<keyword evidence="11" id="KW-0482">Metalloprotease</keyword>
<dbReference type="Gene3D" id="1.10.390.10">
    <property type="entry name" value="Neutral Protease Domain 2"/>
    <property type="match status" value="1"/>
</dbReference>
<dbReference type="Proteomes" id="UP000185628">
    <property type="component" value="Unassembled WGS sequence"/>
</dbReference>
<evidence type="ECO:0000256" key="4">
    <source>
        <dbReference type="ARBA" id="ARBA00012564"/>
    </source>
</evidence>
<evidence type="ECO:0000256" key="2">
    <source>
        <dbReference type="ARBA" id="ARBA00001947"/>
    </source>
</evidence>
<dbReference type="OrthoDB" id="100605at2"/>
<protein>
    <recommendedName>
        <fullName evidence="5">Aminopeptidase N</fullName>
        <ecNumber evidence="4">3.4.11.2</ecNumber>
    </recommendedName>
    <alternativeName>
        <fullName evidence="12">Alanine aminopeptidase</fullName>
    </alternativeName>
    <alternativeName>
        <fullName evidence="13">Lysyl aminopeptidase</fullName>
    </alternativeName>
</protein>
<keyword evidence="18" id="KW-1185">Reference proteome</keyword>
<comment type="caution">
    <text evidence="17">The sequence shown here is derived from an EMBL/GenBank/DDBJ whole genome shotgun (WGS) entry which is preliminary data.</text>
</comment>
<evidence type="ECO:0000313" key="17">
    <source>
        <dbReference type="EMBL" id="OKL54494.1"/>
    </source>
</evidence>
<dbReference type="STRING" id="208480.SAMN02910418_01946"/>
<evidence type="ECO:0000256" key="10">
    <source>
        <dbReference type="ARBA" id="ARBA00022833"/>
    </source>
</evidence>
<evidence type="ECO:0000256" key="3">
    <source>
        <dbReference type="ARBA" id="ARBA00010136"/>
    </source>
</evidence>
<comment type="similarity">
    <text evidence="3">Belongs to the peptidase M1 family.</text>
</comment>
<dbReference type="Pfam" id="PF17900">
    <property type="entry name" value="Peptidase_M1_N"/>
    <property type="match status" value="1"/>
</dbReference>
<evidence type="ECO:0000256" key="1">
    <source>
        <dbReference type="ARBA" id="ARBA00000098"/>
    </source>
</evidence>
<feature type="domain" description="Peptidase M1 membrane alanine aminopeptidase" evidence="14">
    <location>
        <begin position="230"/>
        <end position="443"/>
    </location>
</feature>
<dbReference type="EC" id="3.4.11.2" evidence="4"/>
<dbReference type="InterPro" id="IPR045357">
    <property type="entry name" value="Aminopeptidase_N-like_N"/>
</dbReference>
<dbReference type="GO" id="GO:0042277">
    <property type="term" value="F:peptide binding"/>
    <property type="evidence" value="ECO:0007669"/>
    <property type="project" value="TreeGrafter"/>
</dbReference>
<evidence type="ECO:0000256" key="5">
    <source>
        <dbReference type="ARBA" id="ARBA00015611"/>
    </source>
</evidence>
<feature type="domain" description="ERAP1-like C-terminal" evidence="15">
    <location>
        <begin position="525"/>
        <end position="839"/>
    </location>
</feature>
<dbReference type="GO" id="GO:0005615">
    <property type="term" value="C:extracellular space"/>
    <property type="evidence" value="ECO:0007669"/>
    <property type="project" value="TreeGrafter"/>
</dbReference>
<dbReference type="GO" id="GO:0016285">
    <property type="term" value="F:alanyl aminopeptidase activity"/>
    <property type="evidence" value="ECO:0007669"/>
    <property type="project" value="UniProtKB-EC"/>
</dbReference>
<evidence type="ECO:0000256" key="13">
    <source>
        <dbReference type="ARBA" id="ARBA00031533"/>
    </source>
</evidence>
<dbReference type="AlphaFoldDB" id="A0A1Q5Q3T5"/>
<evidence type="ECO:0000313" key="18">
    <source>
        <dbReference type="Proteomes" id="UP000185628"/>
    </source>
</evidence>
<feature type="domain" description="Aminopeptidase N-like N-terminal" evidence="16">
    <location>
        <begin position="23"/>
        <end position="187"/>
    </location>
</feature>
<dbReference type="GO" id="GO:0005737">
    <property type="term" value="C:cytoplasm"/>
    <property type="evidence" value="ECO:0007669"/>
    <property type="project" value="TreeGrafter"/>
</dbReference>
<accession>A0A1Q5Q3T5</accession>
<dbReference type="FunFam" id="1.10.390.10:FF:000004">
    <property type="entry name" value="Aminopeptidase N"/>
    <property type="match status" value="1"/>
</dbReference>
<gene>
    <name evidence="17" type="ORF">BSZ39_03745</name>
</gene>
<evidence type="ECO:0000256" key="12">
    <source>
        <dbReference type="ARBA" id="ARBA00029811"/>
    </source>
</evidence>
<evidence type="ECO:0000256" key="6">
    <source>
        <dbReference type="ARBA" id="ARBA00022438"/>
    </source>
</evidence>
<reference evidence="18" key="1">
    <citation type="submission" date="2016-12" db="EMBL/GenBank/DDBJ databases">
        <authorList>
            <person name="Meng X."/>
        </authorList>
    </citation>
    <scope>NUCLEOTIDE SEQUENCE [LARGE SCALE GENOMIC DNA]</scope>
    <source>
        <strain evidence="18">DSM 19116</strain>
    </source>
</reference>
<dbReference type="Pfam" id="PF01433">
    <property type="entry name" value="Peptidase_M1"/>
    <property type="match status" value="1"/>
</dbReference>
<dbReference type="EMBL" id="MQVR01000014">
    <property type="protein sequence ID" value="OKL54494.1"/>
    <property type="molecule type" value="Genomic_DNA"/>
</dbReference>
<dbReference type="InterPro" id="IPR014782">
    <property type="entry name" value="Peptidase_M1_dom"/>
</dbReference>
<dbReference type="GO" id="GO:0006508">
    <property type="term" value="P:proteolysis"/>
    <property type="evidence" value="ECO:0007669"/>
    <property type="project" value="UniProtKB-KW"/>
</dbReference>
<dbReference type="GO" id="GO:0070006">
    <property type="term" value="F:metalloaminopeptidase activity"/>
    <property type="evidence" value="ECO:0007669"/>
    <property type="project" value="TreeGrafter"/>
</dbReference>
<keyword evidence="10" id="KW-0862">Zinc</keyword>
<dbReference type="NCBIfam" id="TIGR02412">
    <property type="entry name" value="pepN_strep_liv"/>
    <property type="match status" value="1"/>
</dbReference>
<proteinExistence type="inferred from homology"/>
<dbReference type="GO" id="GO:0008270">
    <property type="term" value="F:zinc ion binding"/>
    <property type="evidence" value="ECO:0007669"/>
    <property type="project" value="InterPro"/>
</dbReference>
<evidence type="ECO:0000259" key="14">
    <source>
        <dbReference type="Pfam" id="PF01433"/>
    </source>
</evidence>
<organism evidence="17 18">
    <name type="scientific">Bowdeniella nasicola</name>
    <dbReference type="NCBI Taxonomy" id="208480"/>
    <lineage>
        <taxon>Bacteria</taxon>
        <taxon>Bacillati</taxon>
        <taxon>Actinomycetota</taxon>
        <taxon>Actinomycetes</taxon>
        <taxon>Actinomycetales</taxon>
        <taxon>Actinomycetaceae</taxon>
        <taxon>Bowdeniella</taxon>
    </lineage>
</organism>
<dbReference type="PANTHER" id="PTHR11533">
    <property type="entry name" value="PROTEASE M1 ZINC METALLOPROTEASE"/>
    <property type="match status" value="1"/>
</dbReference>
<dbReference type="InterPro" id="IPR001930">
    <property type="entry name" value="Peptidase_M1"/>
</dbReference>
<dbReference type="InterPro" id="IPR050344">
    <property type="entry name" value="Peptidase_M1_aminopeptidases"/>
</dbReference>
<evidence type="ECO:0000256" key="8">
    <source>
        <dbReference type="ARBA" id="ARBA00022723"/>
    </source>
</evidence>
<dbReference type="InterPro" id="IPR012778">
    <property type="entry name" value="Pept_M1_aminopeptidase"/>
</dbReference>
<dbReference type="InterPro" id="IPR024571">
    <property type="entry name" value="ERAP1-like_C_dom"/>
</dbReference>
<evidence type="ECO:0000256" key="11">
    <source>
        <dbReference type="ARBA" id="ARBA00023049"/>
    </source>
</evidence>
<dbReference type="InterPro" id="IPR027268">
    <property type="entry name" value="Peptidase_M4/M1_CTD_sf"/>
</dbReference>
<dbReference type="Pfam" id="PF11838">
    <property type="entry name" value="ERAP1_C"/>
    <property type="match status" value="1"/>
</dbReference>
<dbReference type="SUPFAM" id="SSF55486">
    <property type="entry name" value="Metalloproteases ('zincins'), catalytic domain"/>
    <property type="match status" value="1"/>
</dbReference>
<dbReference type="Gene3D" id="2.60.40.1730">
    <property type="entry name" value="tricorn interacting facor f3 domain"/>
    <property type="match status" value="1"/>
</dbReference>
<dbReference type="PRINTS" id="PR00756">
    <property type="entry name" value="ALADIPTASE"/>
</dbReference>
<dbReference type="CDD" id="cd09602">
    <property type="entry name" value="M1_APN"/>
    <property type="match status" value="1"/>
</dbReference>
<keyword evidence="6 17" id="KW-0031">Aminopeptidase</keyword>
<dbReference type="GO" id="GO:0016020">
    <property type="term" value="C:membrane"/>
    <property type="evidence" value="ECO:0007669"/>
    <property type="project" value="TreeGrafter"/>
</dbReference>
<keyword evidence="8" id="KW-0479">Metal-binding</keyword>
<dbReference type="PANTHER" id="PTHR11533:SF174">
    <property type="entry name" value="PUROMYCIN-SENSITIVE AMINOPEPTIDASE-RELATED"/>
    <property type="match status" value="1"/>
</dbReference>
<dbReference type="GO" id="GO:0043171">
    <property type="term" value="P:peptide catabolic process"/>
    <property type="evidence" value="ECO:0007669"/>
    <property type="project" value="TreeGrafter"/>
</dbReference>
<dbReference type="RefSeq" id="WP_073716048.1">
    <property type="nucleotide sequence ID" value="NZ_MQVR01000014.1"/>
</dbReference>
<dbReference type="SUPFAM" id="SSF63737">
    <property type="entry name" value="Leukotriene A4 hydrolase N-terminal domain"/>
    <property type="match status" value="1"/>
</dbReference>
<evidence type="ECO:0000259" key="16">
    <source>
        <dbReference type="Pfam" id="PF17900"/>
    </source>
</evidence>
<dbReference type="FunFam" id="2.60.40.1730:FF:000010">
    <property type="entry name" value="Putative aminopeptidase N"/>
    <property type="match status" value="1"/>
</dbReference>
<keyword evidence="9" id="KW-0378">Hydrolase</keyword>
<name>A0A1Q5Q3T5_9ACTO</name>
<evidence type="ECO:0000256" key="7">
    <source>
        <dbReference type="ARBA" id="ARBA00022670"/>
    </source>
</evidence>
<keyword evidence="7" id="KW-0645">Protease</keyword>
<comment type="catalytic activity">
    <reaction evidence="1">
        <text>Release of an N-terminal amino acid, Xaa-|-Yaa- from a peptide, amide or arylamide. Xaa is preferably Ala, but may be most amino acids including Pro (slow action). When a terminal hydrophobic residue is followed by a prolyl residue, the two may be released as an intact Xaa-Pro dipeptide.</text>
        <dbReference type="EC" id="3.4.11.2"/>
    </reaction>
</comment>
<sequence length="846" mass="93913">MPGKNLTRLEAESRAGVVSLVHSYDVDLDLTLSDETFRSRTTIVFDASPGAVTFVDLIADSVEHLILNGEELDTSAFADHRIQLTGLNSRNELSVDATCRYTNTGEGMHRFVDPKDGEAYLYTQFEVPDARRVYACFEQPDLKSAFTFHVTAPKHWVVVSNEGAQVSELEGKKRWDFEPTPAISTYITAIVAGPYHEARSELTSSDGRTIPLGLYCRASLAEHLDADELFDITRRGFAFYESEFGRPYPFTKYDQLFVPEYNAGAMENAGCVTYRDQYIFSSKPTEYMVERRVVTILHELAHMWFGDLVTMKWWNDLWLNESFAEFMCTLAAAEATRWSHAWTTFASVEKAWAYTQDQLPSTHPIVAEINDLEDVEVNFDGITYAKGAAVLRSLVAYVGREEFFSGVKAYFDKHEWGNTTLDDFLSALEAASGRDLKAWSKVWLEESGVTVLCPFVDVDDNGIVTDAAIMQGSFQNTSMRPHRVTIGGYDIVDGALTRTYREELDVTGQRTDLPNLIGKKLNAMLLVNDEDLAYTKIRISQESLATARDYIHTMTDSLTLAVLLGCAWDMTRDAEIGGEQFVTLATRALSAPGMVPSVRNSILGQISSAAERYTAPESRARIIVALADSLLALLKDAAPGSDDQLLYAQRFAQFATSDEQLAELGRIYHGKSDVSGLTLDDALNWKLLNGLVAAGQAGEAEIAAQLEADPSLTGREEAARARASVPSAEAKQAAFDAAMTDQSLSNDALLATMGGLWARAWQHPELVSVFADRYFASLRDIWQERSGHIAQMLICWLYPTELAGLTDVAERTRTWLAENEDAPAALRRLVSEQLDGVERAEKIQQL</sequence>
<evidence type="ECO:0000259" key="15">
    <source>
        <dbReference type="Pfam" id="PF11838"/>
    </source>
</evidence>
<evidence type="ECO:0000256" key="9">
    <source>
        <dbReference type="ARBA" id="ARBA00022801"/>
    </source>
</evidence>